<accession>A0A5C3MYD3</accession>
<evidence type="ECO:0000313" key="1">
    <source>
        <dbReference type="EMBL" id="TFK46491.1"/>
    </source>
</evidence>
<proteinExistence type="predicted"/>
<dbReference type="EMBL" id="ML213529">
    <property type="protein sequence ID" value="TFK46491.1"/>
    <property type="molecule type" value="Genomic_DNA"/>
</dbReference>
<dbReference type="Proteomes" id="UP000305948">
    <property type="component" value="Unassembled WGS sequence"/>
</dbReference>
<gene>
    <name evidence="1" type="ORF">OE88DRAFT_894466</name>
</gene>
<name>A0A5C3MYD3_9AGAM</name>
<organism evidence="1 2">
    <name type="scientific">Heliocybe sulcata</name>
    <dbReference type="NCBI Taxonomy" id="5364"/>
    <lineage>
        <taxon>Eukaryota</taxon>
        <taxon>Fungi</taxon>
        <taxon>Dikarya</taxon>
        <taxon>Basidiomycota</taxon>
        <taxon>Agaricomycotina</taxon>
        <taxon>Agaricomycetes</taxon>
        <taxon>Gloeophyllales</taxon>
        <taxon>Gloeophyllaceae</taxon>
        <taxon>Heliocybe</taxon>
    </lineage>
</organism>
<sequence length="161" mass="18347">MKRTILNKPGAQSVISGKVSSSGLVRRAMSVLYQVASQRLETHCAELIDSVHLTTIIICKGARRWSVLVRIASPRLEHTHLVPESFYWPFFQFRSMVQLLPVYMTLDPYCYKYIPYFGRSKVPLIQPPVRPAPGDRSSFTAWQVPGLVRKVRVCGRRCSPL</sequence>
<keyword evidence="2" id="KW-1185">Reference proteome</keyword>
<dbReference type="AlphaFoldDB" id="A0A5C3MYD3"/>
<reference evidence="1 2" key="1">
    <citation type="journal article" date="2019" name="Nat. Ecol. Evol.">
        <title>Megaphylogeny resolves global patterns of mushroom evolution.</title>
        <authorList>
            <person name="Varga T."/>
            <person name="Krizsan K."/>
            <person name="Foldi C."/>
            <person name="Dima B."/>
            <person name="Sanchez-Garcia M."/>
            <person name="Sanchez-Ramirez S."/>
            <person name="Szollosi G.J."/>
            <person name="Szarkandi J.G."/>
            <person name="Papp V."/>
            <person name="Albert L."/>
            <person name="Andreopoulos W."/>
            <person name="Angelini C."/>
            <person name="Antonin V."/>
            <person name="Barry K.W."/>
            <person name="Bougher N.L."/>
            <person name="Buchanan P."/>
            <person name="Buyck B."/>
            <person name="Bense V."/>
            <person name="Catcheside P."/>
            <person name="Chovatia M."/>
            <person name="Cooper J."/>
            <person name="Damon W."/>
            <person name="Desjardin D."/>
            <person name="Finy P."/>
            <person name="Geml J."/>
            <person name="Haridas S."/>
            <person name="Hughes K."/>
            <person name="Justo A."/>
            <person name="Karasinski D."/>
            <person name="Kautmanova I."/>
            <person name="Kiss B."/>
            <person name="Kocsube S."/>
            <person name="Kotiranta H."/>
            <person name="LaButti K.M."/>
            <person name="Lechner B.E."/>
            <person name="Liimatainen K."/>
            <person name="Lipzen A."/>
            <person name="Lukacs Z."/>
            <person name="Mihaltcheva S."/>
            <person name="Morgado L.N."/>
            <person name="Niskanen T."/>
            <person name="Noordeloos M.E."/>
            <person name="Ohm R.A."/>
            <person name="Ortiz-Santana B."/>
            <person name="Ovrebo C."/>
            <person name="Racz N."/>
            <person name="Riley R."/>
            <person name="Savchenko A."/>
            <person name="Shiryaev A."/>
            <person name="Soop K."/>
            <person name="Spirin V."/>
            <person name="Szebenyi C."/>
            <person name="Tomsovsky M."/>
            <person name="Tulloss R.E."/>
            <person name="Uehling J."/>
            <person name="Grigoriev I.V."/>
            <person name="Vagvolgyi C."/>
            <person name="Papp T."/>
            <person name="Martin F.M."/>
            <person name="Miettinen O."/>
            <person name="Hibbett D.S."/>
            <person name="Nagy L.G."/>
        </authorList>
    </citation>
    <scope>NUCLEOTIDE SEQUENCE [LARGE SCALE GENOMIC DNA]</scope>
    <source>
        <strain evidence="1 2">OMC1185</strain>
    </source>
</reference>
<protein>
    <submittedName>
        <fullName evidence="1">Uncharacterized protein</fullName>
    </submittedName>
</protein>
<evidence type="ECO:0000313" key="2">
    <source>
        <dbReference type="Proteomes" id="UP000305948"/>
    </source>
</evidence>